<dbReference type="EC" id="2.3.2.27" evidence="2"/>
<evidence type="ECO:0000313" key="11">
    <source>
        <dbReference type="EMBL" id="KAJ5089730.1"/>
    </source>
</evidence>
<evidence type="ECO:0000256" key="6">
    <source>
        <dbReference type="ARBA" id="ARBA00022786"/>
    </source>
</evidence>
<evidence type="ECO:0000256" key="2">
    <source>
        <dbReference type="ARBA" id="ARBA00012483"/>
    </source>
</evidence>
<dbReference type="Proteomes" id="UP001149074">
    <property type="component" value="Unassembled WGS sequence"/>
</dbReference>
<dbReference type="InterPro" id="IPR051834">
    <property type="entry name" value="RING_finger_E3_ligase"/>
</dbReference>
<dbReference type="GO" id="GO:0061630">
    <property type="term" value="F:ubiquitin protein ligase activity"/>
    <property type="evidence" value="ECO:0007669"/>
    <property type="project" value="UniProtKB-EC"/>
</dbReference>
<gene>
    <name evidence="11" type="ORF">N7532_008414</name>
</gene>
<evidence type="ECO:0000313" key="12">
    <source>
        <dbReference type="Proteomes" id="UP001149074"/>
    </source>
</evidence>
<feature type="compositionally biased region" description="Basic and acidic residues" evidence="9">
    <location>
        <begin position="61"/>
        <end position="72"/>
    </location>
</feature>
<feature type="region of interest" description="Disordered" evidence="9">
    <location>
        <begin position="281"/>
        <end position="382"/>
    </location>
</feature>
<dbReference type="GeneID" id="81359885"/>
<evidence type="ECO:0000256" key="3">
    <source>
        <dbReference type="ARBA" id="ARBA00022679"/>
    </source>
</evidence>
<keyword evidence="12" id="KW-1185">Reference proteome</keyword>
<evidence type="ECO:0000256" key="1">
    <source>
        <dbReference type="ARBA" id="ARBA00000900"/>
    </source>
</evidence>
<dbReference type="SUPFAM" id="SSF57850">
    <property type="entry name" value="RING/U-box"/>
    <property type="match status" value="1"/>
</dbReference>
<dbReference type="CDD" id="cd16454">
    <property type="entry name" value="RING-H2_PA-TM-RING"/>
    <property type="match status" value="1"/>
</dbReference>
<keyword evidence="4" id="KW-0479">Metal-binding</keyword>
<feature type="region of interest" description="Disordered" evidence="9">
    <location>
        <begin position="59"/>
        <end position="93"/>
    </location>
</feature>
<feature type="domain" description="RING-type" evidence="10">
    <location>
        <begin position="239"/>
        <end position="280"/>
    </location>
</feature>
<dbReference type="PANTHER" id="PTHR45931">
    <property type="entry name" value="SI:CH211-59O9.10"/>
    <property type="match status" value="1"/>
</dbReference>
<keyword evidence="3" id="KW-0808">Transferase</keyword>
<dbReference type="PANTHER" id="PTHR45931:SF3">
    <property type="entry name" value="RING ZINC FINGER-CONTAINING PROTEIN"/>
    <property type="match status" value="1"/>
</dbReference>
<dbReference type="Pfam" id="PF13639">
    <property type="entry name" value="zf-RING_2"/>
    <property type="match status" value="1"/>
</dbReference>
<feature type="region of interest" description="Disordered" evidence="9">
    <location>
        <begin position="1"/>
        <end position="20"/>
    </location>
</feature>
<comment type="caution">
    <text evidence="11">The sequence shown here is derived from an EMBL/GenBank/DDBJ whole genome shotgun (WGS) entry which is preliminary data.</text>
</comment>
<evidence type="ECO:0000256" key="9">
    <source>
        <dbReference type="SAM" id="MobiDB-lite"/>
    </source>
</evidence>
<dbReference type="AlphaFoldDB" id="A0A9W9K1V6"/>
<evidence type="ECO:0000259" key="10">
    <source>
        <dbReference type="PROSITE" id="PS50089"/>
    </source>
</evidence>
<organism evidence="11 12">
    <name type="scientific">Penicillium argentinense</name>
    <dbReference type="NCBI Taxonomy" id="1131581"/>
    <lineage>
        <taxon>Eukaryota</taxon>
        <taxon>Fungi</taxon>
        <taxon>Dikarya</taxon>
        <taxon>Ascomycota</taxon>
        <taxon>Pezizomycotina</taxon>
        <taxon>Eurotiomycetes</taxon>
        <taxon>Eurotiomycetidae</taxon>
        <taxon>Eurotiales</taxon>
        <taxon>Aspergillaceae</taxon>
        <taxon>Penicillium</taxon>
    </lineage>
</organism>
<feature type="compositionally biased region" description="Polar residues" evidence="9">
    <location>
        <begin position="343"/>
        <end position="353"/>
    </location>
</feature>
<reference evidence="11" key="2">
    <citation type="journal article" date="2023" name="IMA Fungus">
        <title>Comparative genomic study of the Penicillium genus elucidates a diverse pangenome and 15 lateral gene transfer events.</title>
        <authorList>
            <person name="Petersen C."/>
            <person name="Sorensen T."/>
            <person name="Nielsen M.R."/>
            <person name="Sondergaard T.E."/>
            <person name="Sorensen J.L."/>
            <person name="Fitzpatrick D.A."/>
            <person name="Frisvad J.C."/>
            <person name="Nielsen K.L."/>
        </authorList>
    </citation>
    <scope>NUCLEOTIDE SEQUENCE</scope>
    <source>
        <strain evidence="11">IBT 30761</strain>
    </source>
</reference>
<accession>A0A9W9K1V6</accession>
<feature type="compositionally biased region" description="Polar residues" evidence="9">
    <location>
        <begin position="281"/>
        <end position="295"/>
    </location>
</feature>
<dbReference type="GO" id="GO:0005634">
    <property type="term" value="C:nucleus"/>
    <property type="evidence" value="ECO:0007669"/>
    <property type="project" value="TreeGrafter"/>
</dbReference>
<evidence type="ECO:0000256" key="4">
    <source>
        <dbReference type="ARBA" id="ARBA00022723"/>
    </source>
</evidence>
<dbReference type="InterPro" id="IPR013083">
    <property type="entry name" value="Znf_RING/FYVE/PHD"/>
</dbReference>
<dbReference type="GO" id="GO:0008270">
    <property type="term" value="F:zinc ion binding"/>
    <property type="evidence" value="ECO:0007669"/>
    <property type="project" value="UniProtKB-KW"/>
</dbReference>
<reference evidence="11" key="1">
    <citation type="submission" date="2022-11" db="EMBL/GenBank/DDBJ databases">
        <authorList>
            <person name="Petersen C."/>
        </authorList>
    </citation>
    <scope>NUCLEOTIDE SEQUENCE</scope>
    <source>
        <strain evidence="11">IBT 30761</strain>
    </source>
</reference>
<dbReference type="EMBL" id="JAPQKI010000009">
    <property type="protein sequence ID" value="KAJ5089730.1"/>
    <property type="molecule type" value="Genomic_DNA"/>
</dbReference>
<dbReference type="RefSeq" id="XP_056471712.1">
    <property type="nucleotide sequence ID" value="XM_056620906.1"/>
</dbReference>
<sequence length="382" mass="42459">MDFSFPGHGYSSHTYRSPDGRFSFSSATYRGSFPPRQGGAYSNPMVSMLQTLQTILTDISNPHDHQPPDHHVQPHGQSSSTSPRQHSSEQEDLRHDEFPDVFRHLSGRGGPSPVAPMGQMESLAEYVSRLHRRYPRVLSRPPIDHDIDSLLDSVRRTAEFPNHGLILSALLRDIAEMQNHGRFGDAVYSREALDEVIAQLGQQDEQRGGPPPASPTAIQSLPTKKIDVHMMDSDGKAECAICKDQAELGTEVTVLPCEHWFHFDCIEVWLSRHDTCPNCRQSIGSARSFTNSTRSPGEGTRDHPISVPASPEQPSPERRRRRSSPFSRSSLSSRSGRRSLSRTTTNSPTQETAPRSRRSSRSEGLRGGITGWVWSRFGGSSS</sequence>
<keyword evidence="5 8" id="KW-0863">Zinc-finger</keyword>
<feature type="compositionally biased region" description="Low complexity" evidence="9">
    <location>
        <begin position="74"/>
        <end position="85"/>
    </location>
</feature>
<proteinExistence type="predicted"/>
<protein>
    <recommendedName>
        <fullName evidence="2">RING-type E3 ubiquitin transferase</fullName>
        <ecNumber evidence="2">2.3.2.27</ecNumber>
    </recommendedName>
</protein>
<comment type="catalytic activity">
    <reaction evidence="1">
        <text>S-ubiquitinyl-[E2 ubiquitin-conjugating enzyme]-L-cysteine + [acceptor protein]-L-lysine = [E2 ubiquitin-conjugating enzyme]-L-cysteine + N(6)-ubiquitinyl-[acceptor protein]-L-lysine.</text>
        <dbReference type="EC" id="2.3.2.27"/>
    </reaction>
</comment>
<dbReference type="FunFam" id="3.30.40.10:FF:000127">
    <property type="entry name" value="E3 ubiquitin-protein ligase RNF181"/>
    <property type="match status" value="1"/>
</dbReference>
<keyword evidence="6" id="KW-0833">Ubl conjugation pathway</keyword>
<dbReference type="SMART" id="SM00184">
    <property type="entry name" value="RING"/>
    <property type="match status" value="1"/>
</dbReference>
<evidence type="ECO:0000256" key="7">
    <source>
        <dbReference type="ARBA" id="ARBA00022833"/>
    </source>
</evidence>
<feature type="compositionally biased region" description="Low complexity" evidence="9">
    <location>
        <begin position="324"/>
        <end position="334"/>
    </location>
</feature>
<keyword evidence="7" id="KW-0862">Zinc</keyword>
<dbReference type="GO" id="GO:0006511">
    <property type="term" value="P:ubiquitin-dependent protein catabolic process"/>
    <property type="evidence" value="ECO:0007669"/>
    <property type="project" value="TreeGrafter"/>
</dbReference>
<dbReference type="GO" id="GO:0016567">
    <property type="term" value="P:protein ubiquitination"/>
    <property type="evidence" value="ECO:0007669"/>
    <property type="project" value="UniProtKB-ARBA"/>
</dbReference>
<dbReference type="OrthoDB" id="8062037at2759"/>
<name>A0A9W9K1V6_9EURO</name>
<dbReference type="InterPro" id="IPR001841">
    <property type="entry name" value="Znf_RING"/>
</dbReference>
<evidence type="ECO:0000256" key="5">
    <source>
        <dbReference type="ARBA" id="ARBA00022771"/>
    </source>
</evidence>
<evidence type="ECO:0000256" key="8">
    <source>
        <dbReference type="PROSITE-ProRule" id="PRU00175"/>
    </source>
</evidence>
<dbReference type="Gene3D" id="3.30.40.10">
    <property type="entry name" value="Zinc/RING finger domain, C3HC4 (zinc finger)"/>
    <property type="match status" value="1"/>
</dbReference>
<dbReference type="PROSITE" id="PS50089">
    <property type="entry name" value="ZF_RING_2"/>
    <property type="match status" value="1"/>
</dbReference>